<protein>
    <recommendedName>
        <fullName evidence="4">Zinc-ribbon domain-containing protein</fullName>
    </recommendedName>
</protein>
<name>A0A2T4UYR4_9MICO</name>
<gene>
    <name evidence="2" type="ORF">C1I63_07305</name>
</gene>
<evidence type="ECO:0000313" key="3">
    <source>
        <dbReference type="Proteomes" id="UP000241085"/>
    </source>
</evidence>
<organism evidence="2 3">
    <name type="scientific">Rathayibacter caricis DSM 15933</name>
    <dbReference type="NCBI Taxonomy" id="1328867"/>
    <lineage>
        <taxon>Bacteria</taxon>
        <taxon>Bacillati</taxon>
        <taxon>Actinomycetota</taxon>
        <taxon>Actinomycetes</taxon>
        <taxon>Micrococcales</taxon>
        <taxon>Microbacteriaceae</taxon>
        <taxon>Rathayibacter</taxon>
    </lineage>
</organism>
<comment type="caution">
    <text evidence="2">The sequence shown here is derived from an EMBL/GenBank/DDBJ whole genome shotgun (WGS) entry which is preliminary data.</text>
</comment>
<dbReference type="EMBL" id="PZPL01000001">
    <property type="protein sequence ID" value="PTL74663.1"/>
    <property type="molecule type" value="Genomic_DNA"/>
</dbReference>
<feature type="region of interest" description="Disordered" evidence="1">
    <location>
        <begin position="129"/>
        <end position="159"/>
    </location>
</feature>
<evidence type="ECO:0000256" key="1">
    <source>
        <dbReference type="SAM" id="MobiDB-lite"/>
    </source>
</evidence>
<dbReference type="AlphaFoldDB" id="A0A2T4UYR4"/>
<proteinExistence type="predicted"/>
<reference evidence="2 3" key="1">
    <citation type="submission" date="2018-03" db="EMBL/GenBank/DDBJ databases">
        <title>Bacteriophage NCPPB3778 and a type I-E CRISPR drive the evolution of the US Biological Select Agent, Rathayibacter toxicus.</title>
        <authorList>
            <person name="Davis E.W.II."/>
            <person name="Tabima J.F."/>
            <person name="Weisberg A.J."/>
            <person name="Dantas Lopes L."/>
            <person name="Wiseman M.S."/>
            <person name="Wiseman M.S."/>
            <person name="Pupko T."/>
            <person name="Belcher M.S."/>
            <person name="Sechler A.J."/>
            <person name="Tancos M.A."/>
            <person name="Schroeder B.K."/>
            <person name="Murray T.D."/>
            <person name="Luster D.G."/>
            <person name="Schneider W.L."/>
            <person name="Rogers E."/>
            <person name="Andreote F.D."/>
            <person name="Grunwald N.J."/>
            <person name="Putnam M.L."/>
            <person name="Chang J.H."/>
        </authorList>
    </citation>
    <scope>NUCLEOTIDE SEQUENCE [LARGE SCALE GENOMIC DNA]</scope>
    <source>
        <strain evidence="2 3">DSM 15933</strain>
    </source>
</reference>
<keyword evidence="3" id="KW-1185">Reference proteome</keyword>
<evidence type="ECO:0000313" key="2">
    <source>
        <dbReference type="EMBL" id="PTL74663.1"/>
    </source>
</evidence>
<dbReference type="Proteomes" id="UP000241085">
    <property type="component" value="Unassembled WGS sequence"/>
</dbReference>
<accession>A0A2T4UYR4</accession>
<sequence length="306" mass="34101">MGRWWRRRRFSRGVEVPYAVGTYREAWRSYPVLVRQYRPEYNEGIVLSQIPPAADVYLCWLCDTGHLFVATPEEQRMRPGRERRRSSWCPDCAEAAAPRAPRAAPMRVDVGEPMVVALARAASAGRTASPAASAAAAPVRAVAPRPSSRRPPRLCSKTPDLPVGEPFASRCAPPPASAVEARLRALLAERLQFEPGLTAVRLRQPFFDHLEAWPDVVLAELRVAIEYDSTGRHGLEHVGKREEADRRKDRAVRAAGWEVLRVRTGRLAPLGPFDLTASAVSPALADRVLERLREIRGPLLVDAWCR</sequence>
<evidence type="ECO:0008006" key="4">
    <source>
        <dbReference type="Google" id="ProtNLM"/>
    </source>
</evidence>
<feature type="compositionally biased region" description="Low complexity" evidence="1">
    <location>
        <begin position="129"/>
        <end position="146"/>
    </location>
</feature>